<dbReference type="Bgee" id="ENSGGOG00000039732">
    <property type="expression patterns" value="Expressed in prefrontal cortex"/>
</dbReference>
<protein>
    <submittedName>
        <fullName evidence="1">Uncharacterized protein</fullName>
    </submittedName>
</protein>
<dbReference type="GeneTree" id="ENSGT00910000146979"/>
<dbReference type="Proteomes" id="UP000001519">
    <property type="component" value="Chromosome 1"/>
</dbReference>
<dbReference type="Ensembl" id="ENSGGOT00000048550.1">
    <property type="protein sequence ID" value="ENSGGOP00000029938.1"/>
    <property type="gene ID" value="ENSGGOG00000039732.1"/>
</dbReference>
<dbReference type="EMBL" id="CABD030007508">
    <property type="status" value="NOT_ANNOTATED_CDS"/>
    <property type="molecule type" value="Genomic_DNA"/>
</dbReference>
<accession>A0A2I2Y4W0</accession>
<evidence type="ECO:0000313" key="1">
    <source>
        <dbReference type="Ensembl" id="ENSGGOP00000029938.1"/>
    </source>
</evidence>
<organism evidence="1 2">
    <name type="scientific">Gorilla gorilla gorilla</name>
    <name type="common">Western lowland gorilla</name>
    <dbReference type="NCBI Taxonomy" id="9595"/>
    <lineage>
        <taxon>Eukaryota</taxon>
        <taxon>Metazoa</taxon>
        <taxon>Chordata</taxon>
        <taxon>Craniata</taxon>
        <taxon>Vertebrata</taxon>
        <taxon>Euteleostomi</taxon>
        <taxon>Mammalia</taxon>
        <taxon>Eutheria</taxon>
        <taxon>Euarchontoglires</taxon>
        <taxon>Primates</taxon>
        <taxon>Haplorrhini</taxon>
        <taxon>Catarrhini</taxon>
        <taxon>Hominidae</taxon>
        <taxon>Gorilla</taxon>
    </lineage>
</organism>
<name>A0A2I2Y4W0_GORGO</name>
<reference evidence="1" key="4">
    <citation type="submission" date="2025-09" db="UniProtKB">
        <authorList>
            <consortium name="Ensembl"/>
        </authorList>
    </citation>
    <scope>IDENTIFICATION</scope>
</reference>
<keyword evidence="2" id="KW-1185">Reference proteome</keyword>
<reference evidence="2" key="1">
    <citation type="submission" date="2011-05" db="EMBL/GenBank/DDBJ databases">
        <title>Insights into the evolution of the great apes provided by the gorilla genome.</title>
        <authorList>
            <person name="Scally A."/>
        </authorList>
    </citation>
    <scope>NUCLEOTIDE SEQUENCE [LARGE SCALE GENOMIC DNA]</scope>
</reference>
<dbReference type="InParanoid" id="A0A2I2Y4W0"/>
<dbReference type="AlphaFoldDB" id="A0A2I2Y4W0"/>
<dbReference type="OMA" id="VEIAKFM"/>
<evidence type="ECO:0000313" key="2">
    <source>
        <dbReference type="Proteomes" id="UP000001519"/>
    </source>
</evidence>
<reference evidence="1 2" key="2">
    <citation type="journal article" date="2012" name="Nature">
        <title>Insights into hominid evolution from the gorilla genome sequence.</title>
        <authorList>
            <person name="Scally A."/>
            <person name="Dutheil J.Y."/>
            <person name="Hillier L.W."/>
            <person name="Jordan G.E."/>
            <person name="Goodhead I."/>
            <person name="Herrero J."/>
            <person name="Hobolth A."/>
            <person name="Lappalainen T."/>
            <person name="Mailund T."/>
            <person name="Marques-Bonet T."/>
            <person name="McCarthy S."/>
            <person name="Montgomery S.H."/>
            <person name="Schwalie P.C."/>
            <person name="Tang Y.A."/>
            <person name="Ward M.C."/>
            <person name="Xue Y."/>
            <person name="Yngvadottir B."/>
            <person name="Alkan C."/>
            <person name="Andersen L.N."/>
            <person name="Ayub Q."/>
            <person name="Ball E.V."/>
            <person name="Beal K."/>
            <person name="Bradley B.J."/>
            <person name="Chen Y."/>
            <person name="Clee C.M."/>
            <person name="Fitzgerald S."/>
            <person name="Graves T.A."/>
            <person name="Gu Y."/>
            <person name="Heath P."/>
            <person name="Heger A."/>
            <person name="Karakoc E."/>
            <person name="Kolb-Kokocinski A."/>
            <person name="Laird G.K."/>
            <person name="Lunter G."/>
            <person name="Meader S."/>
            <person name="Mort M."/>
            <person name="Mullikin J.C."/>
            <person name="Munch K."/>
            <person name="O'Connor T.D."/>
            <person name="Phillips A.D."/>
            <person name="Prado-Martinez J."/>
            <person name="Rogers A.S."/>
            <person name="Sajjadian S."/>
            <person name="Schmidt D."/>
            <person name="Shaw K."/>
            <person name="Simpson J.T."/>
            <person name="Stenson P.D."/>
            <person name="Turner D.J."/>
            <person name="Vigilant L."/>
            <person name="Vilella A.J."/>
            <person name="Whitener W."/>
            <person name="Zhu B."/>
            <person name="Cooper D.N."/>
            <person name="de Jong P."/>
            <person name="Dermitzakis E.T."/>
            <person name="Eichler E.E."/>
            <person name="Flicek P."/>
            <person name="Goldman N."/>
            <person name="Mundy N.I."/>
            <person name="Ning Z."/>
            <person name="Odom D.T."/>
            <person name="Ponting C.P."/>
            <person name="Quail M.A."/>
            <person name="Ryder O.A."/>
            <person name="Searle S.M."/>
            <person name="Warren W.C."/>
            <person name="Wilson R.K."/>
            <person name="Schierup M.H."/>
            <person name="Rogers J."/>
            <person name="Tyler-Smith C."/>
            <person name="Durbin R."/>
        </authorList>
    </citation>
    <scope>NUCLEOTIDE SEQUENCE [LARGE SCALE GENOMIC DNA]</scope>
</reference>
<sequence length="83" mass="9537">MLLLAVSYRFHYCRSVQSNGGGGEERRDESFLFTDLSTCLFLQEIFVKGAVEIAKAGRGRGLQFLWRTERKFENLSPQNKTKC</sequence>
<proteinExistence type="predicted"/>
<reference evidence="1" key="3">
    <citation type="submission" date="2025-08" db="UniProtKB">
        <authorList>
            <consortium name="Ensembl"/>
        </authorList>
    </citation>
    <scope>IDENTIFICATION</scope>
</reference>